<protein>
    <recommendedName>
        <fullName evidence="9">G-protein coupled receptors family 1 profile domain-containing protein</fullName>
    </recommendedName>
</protein>
<keyword evidence="5 8" id="KW-0472">Membrane</keyword>
<dbReference type="AlphaFoldDB" id="A0A814TQS0"/>
<evidence type="ECO:0000313" key="11">
    <source>
        <dbReference type="EMBL" id="CAF1164585.1"/>
    </source>
</evidence>
<dbReference type="Proteomes" id="UP000663854">
    <property type="component" value="Unassembled WGS sequence"/>
</dbReference>
<keyword evidence="7" id="KW-0807">Transducer</keyword>
<dbReference type="EMBL" id="CAJNOH010000343">
    <property type="protein sequence ID" value="CAF1007033.1"/>
    <property type="molecule type" value="Genomic_DNA"/>
</dbReference>
<comment type="caution">
    <text evidence="11">The sequence shown here is derived from an EMBL/GenBank/DDBJ whole genome shotgun (WGS) entry which is preliminary data.</text>
</comment>
<dbReference type="PANTHER" id="PTHR24243">
    <property type="entry name" value="G-PROTEIN COUPLED RECEPTOR"/>
    <property type="match status" value="1"/>
</dbReference>
<dbReference type="GO" id="GO:0016020">
    <property type="term" value="C:membrane"/>
    <property type="evidence" value="ECO:0007669"/>
    <property type="project" value="UniProtKB-SubCell"/>
</dbReference>
<dbReference type="Proteomes" id="UP000663889">
    <property type="component" value="Unassembled WGS sequence"/>
</dbReference>
<keyword evidence="3 8" id="KW-1133">Transmembrane helix</keyword>
<dbReference type="Proteomes" id="UP000663874">
    <property type="component" value="Unassembled WGS sequence"/>
</dbReference>
<gene>
    <name evidence="12" type="ORF">FNK824_LOCUS16995</name>
    <name evidence="10" type="ORF">PYM288_LOCUS14909</name>
    <name evidence="11" type="ORF">SEV965_LOCUS19166</name>
</gene>
<dbReference type="Gene3D" id="1.20.1070.10">
    <property type="entry name" value="Rhodopsin 7-helix transmembrane proteins"/>
    <property type="match status" value="1"/>
</dbReference>
<evidence type="ECO:0000256" key="7">
    <source>
        <dbReference type="ARBA" id="ARBA00023224"/>
    </source>
</evidence>
<feature type="transmembrane region" description="Helical" evidence="8">
    <location>
        <begin position="132"/>
        <end position="154"/>
    </location>
</feature>
<comment type="subcellular location">
    <subcellularLocation>
        <location evidence="1">Membrane</location>
        <topology evidence="1">Multi-pass membrane protein</topology>
    </subcellularLocation>
</comment>
<evidence type="ECO:0000256" key="2">
    <source>
        <dbReference type="ARBA" id="ARBA00022692"/>
    </source>
</evidence>
<feature type="transmembrane region" description="Helical" evidence="8">
    <location>
        <begin position="93"/>
        <end position="111"/>
    </location>
</feature>
<dbReference type="GO" id="GO:0004930">
    <property type="term" value="F:G protein-coupled receptor activity"/>
    <property type="evidence" value="ECO:0007669"/>
    <property type="project" value="UniProtKB-KW"/>
</dbReference>
<evidence type="ECO:0000256" key="1">
    <source>
        <dbReference type="ARBA" id="ARBA00004141"/>
    </source>
</evidence>
<accession>A0A814TQS0</accession>
<evidence type="ECO:0000259" key="9">
    <source>
        <dbReference type="PROSITE" id="PS50262"/>
    </source>
</evidence>
<evidence type="ECO:0000256" key="4">
    <source>
        <dbReference type="ARBA" id="ARBA00023040"/>
    </source>
</evidence>
<feature type="transmembrane region" description="Helical" evidence="8">
    <location>
        <begin position="16"/>
        <end position="37"/>
    </location>
</feature>
<feature type="transmembrane region" description="Helical" evidence="8">
    <location>
        <begin position="219"/>
        <end position="237"/>
    </location>
</feature>
<dbReference type="PROSITE" id="PS50262">
    <property type="entry name" value="G_PROTEIN_RECEP_F1_2"/>
    <property type="match status" value="1"/>
</dbReference>
<dbReference type="InterPro" id="IPR017452">
    <property type="entry name" value="GPCR_Rhodpsn_7TM"/>
</dbReference>
<reference evidence="11" key="1">
    <citation type="submission" date="2021-02" db="EMBL/GenBank/DDBJ databases">
        <authorList>
            <person name="Nowell W R."/>
        </authorList>
    </citation>
    <scope>NUCLEOTIDE SEQUENCE</scope>
</reference>
<feature type="transmembrane region" description="Helical" evidence="8">
    <location>
        <begin position="174"/>
        <end position="198"/>
    </location>
</feature>
<evidence type="ECO:0000256" key="5">
    <source>
        <dbReference type="ARBA" id="ARBA00023136"/>
    </source>
</evidence>
<keyword evidence="6" id="KW-0675">Receptor</keyword>
<dbReference type="SUPFAM" id="SSF81321">
    <property type="entry name" value="Family A G protein-coupled receptor-like"/>
    <property type="match status" value="1"/>
</dbReference>
<evidence type="ECO:0000313" key="13">
    <source>
        <dbReference type="Proteomes" id="UP000663889"/>
    </source>
</evidence>
<evidence type="ECO:0000313" key="12">
    <source>
        <dbReference type="EMBL" id="CAF3835105.1"/>
    </source>
</evidence>
<evidence type="ECO:0000256" key="6">
    <source>
        <dbReference type="ARBA" id="ARBA00023170"/>
    </source>
</evidence>
<keyword evidence="4" id="KW-0297">G-protein coupled receptor</keyword>
<name>A0A814TQS0_9BILA</name>
<keyword evidence="2 8" id="KW-0812">Transmembrane</keyword>
<evidence type="ECO:0000313" key="10">
    <source>
        <dbReference type="EMBL" id="CAF1007033.1"/>
    </source>
</evidence>
<feature type="transmembrane region" description="Helical" evidence="8">
    <location>
        <begin position="49"/>
        <end position="73"/>
    </location>
</feature>
<dbReference type="EMBL" id="CAJNOU010001179">
    <property type="protein sequence ID" value="CAF1164585.1"/>
    <property type="molecule type" value="Genomic_DNA"/>
</dbReference>
<dbReference type="PANTHER" id="PTHR24243:SF208">
    <property type="entry name" value="PYROKININ-1 RECEPTOR"/>
    <property type="match status" value="1"/>
</dbReference>
<evidence type="ECO:0000256" key="3">
    <source>
        <dbReference type="ARBA" id="ARBA00022989"/>
    </source>
</evidence>
<feature type="domain" description="G-protein coupled receptors family 1 profile" evidence="9">
    <location>
        <begin position="29"/>
        <end position="273"/>
    </location>
</feature>
<organism evidence="11 13">
    <name type="scientific">Rotaria sordida</name>
    <dbReference type="NCBI Taxonomy" id="392033"/>
    <lineage>
        <taxon>Eukaryota</taxon>
        <taxon>Metazoa</taxon>
        <taxon>Spiralia</taxon>
        <taxon>Gnathifera</taxon>
        <taxon>Rotifera</taxon>
        <taxon>Eurotatoria</taxon>
        <taxon>Bdelloidea</taxon>
        <taxon>Philodinida</taxon>
        <taxon>Philodinidae</taxon>
        <taxon>Rotaria</taxon>
    </lineage>
</organism>
<evidence type="ECO:0000256" key="8">
    <source>
        <dbReference type="SAM" id="Phobius"/>
    </source>
</evidence>
<proteinExistence type="predicted"/>
<dbReference type="EMBL" id="CAJOBE010002645">
    <property type="protein sequence ID" value="CAF3835105.1"/>
    <property type="molecule type" value="Genomic_DNA"/>
</dbReference>
<sequence length="290" mass="33055">MSTASTINTISRWLNYLLAIPMISLGFIGAILTTIIFTRQKLFRHNSTIIYLLAGAIMTAIHLPSIYLQSILVDGFGLGVFNTNDIACRERNYLFYVTTVAAISFPCWASFNQYAITCREASFRNRWSSIRVIRLVIIGTVIFWAIIYFPLIFISNSVNGICVLVDGPFQIFHSYILTPLVFIIGPITLITIFTLGTIRNLRSTTLQNRHDRLEKQIRRMLIPQLIILAIFGIPFGIDCIYQDITSKVQKDVLRKAIERLFAQITRLVYHVIFTEIIARQDNINNILQAG</sequence>